<dbReference type="InterPro" id="IPR000352">
    <property type="entry name" value="Pep_chain_release_fac_I"/>
</dbReference>
<dbReference type="AlphaFoldDB" id="A0A1E3QQH4"/>
<dbReference type="GO" id="GO:0003747">
    <property type="term" value="F:translation release factor activity"/>
    <property type="evidence" value="ECO:0007669"/>
    <property type="project" value="InterPro"/>
</dbReference>
<gene>
    <name evidence="7" type="ORF">BABINDRAFT_161732</name>
</gene>
<dbReference type="PANTHER" id="PTHR46203:SF1">
    <property type="entry name" value="MITOCHONDRIAL TRANSLATION RELEASE FACTOR IN RESCUE"/>
    <property type="match status" value="1"/>
</dbReference>
<protein>
    <recommendedName>
        <fullName evidence="6">Prokaryotic-type class I peptide chain release factors domain-containing protein</fullName>
    </recommendedName>
</protein>
<dbReference type="InterPro" id="IPR052405">
    <property type="entry name" value="Mito_Transl_Release_Factor"/>
</dbReference>
<keyword evidence="3" id="KW-0809">Transit peptide</keyword>
<feature type="domain" description="Prokaryotic-type class I peptide chain release factors" evidence="6">
    <location>
        <begin position="47"/>
        <end position="129"/>
    </location>
</feature>
<dbReference type="GO" id="GO:0032543">
    <property type="term" value="P:mitochondrial translation"/>
    <property type="evidence" value="ECO:0007669"/>
    <property type="project" value="UniProtKB-ARBA"/>
</dbReference>
<evidence type="ECO:0000313" key="8">
    <source>
        <dbReference type="Proteomes" id="UP000094336"/>
    </source>
</evidence>
<feature type="region of interest" description="Disordered" evidence="5">
    <location>
        <begin position="115"/>
        <end position="187"/>
    </location>
</feature>
<accession>A0A1E3QQH4</accession>
<evidence type="ECO:0000259" key="6">
    <source>
        <dbReference type="Pfam" id="PF00472"/>
    </source>
</evidence>
<comment type="similarity">
    <text evidence="2">Belongs to the prokaryotic/mitochondrial release factor family.</text>
</comment>
<evidence type="ECO:0000313" key="7">
    <source>
        <dbReference type="EMBL" id="ODQ79322.1"/>
    </source>
</evidence>
<sequence length="187" mass="20967">MHAKPFSRPFSLALLLHTIPKANKLPPRPKITPETELVLKEVFLKGGSGAGGQKINKTNSKVQLTHLPTGLVVTNQATRSRDQNRKIARMILAQKLQDMESPETSRTAVLIERKQKIKASKQKGSNRKQREIEEERARKLAVQQAEMDRMLEEAGLKPKRQDEAAQEGIGSRETKPSGVEKFSRGEK</sequence>
<comment type="subcellular location">
    <subcellularLocation>
        <location evidence="1">Mitochondrion</location>
    </subcellularLocation>
</comment>
<feature type="compositionally biased region" description="Basic and acidic residues" evidence="5">
    <location>
        <begin position="146"/>
        <end position="163"/>
    </location>
</feature>
<keyword evidence="4" id="KW-0496">Mitochondrion</keyword>
<dbReference type="FunFam" id="3.30.160.20:FF:000065">
    <property type="entry name" value="Peptidyl-tRNA hydrolase domain protein"/>
    <property type="match status" value="1"/>
</dbReference>
<dbReference type="Pfam" id="PF00472">
    <property type="entry name" value="RF-1"/>
    <property type="match status" value="1"/>
</dbReference>
<dbReference type="PANTHER" id="PTHR46203">
    <property type="entry name" value="PROBABLE PEPTIDE CHAIN RELEASE FACTOR C12ORF65"/>
    <property type="match status" value="1"/>
</dbReference>
<evidence type="ECO:0000256" key="1">
    <source>
        <dbReference type="ARBA" id="ARBA00004173"/>
    </source>
</evidence>
<dbReference type="STRING" id="984486.A0A1E3QQH4"/>
<evidence type="ECO:0000256" key="2">
    <source>
        <dbReference type="ARBA" id="ARBA00010835"/>
    </source>
</evidence>
<evidence type="ECO:0000256" key="3">
    <source>
        <dbReference type="ARBA" id="ARBA00022946"/>
    </source>
</evidence>
<feature type="compositionally biased region" description="Basic and acidic residues" evidence="5">
    <location>
        <begin position="128"/>
        <end position="138"/>
    </location>
</feature>
<reference evidence="8" key="1">
    <citation type="submission" date="2016-05" db="EMBL/GenBank/DDBJ databases">
        <title>Comparative genomics of biotechnologically important yeasts.</title>
        <authorList>
            <consortium name="DOE Joint Genome Institute"/>
            <person name="Riley R."/>
            <person name="Haridas S."/>
            <person name="Wolfe K.H."/>
            <person name="Lopes M.R."/>
            <person name="Hittinger C.T."/>
            <person name="Goker M."/>
            <person name="Salamov A."/>
            <person name="Wisecaver J."/>
            <person name="Long T.M."/>
            <person name="Aerts A.L."/>
            <person name="Barry K."/>
            <person name="Choi C."/>
            <person name="Clum A."/>
            <person name="Coughlan A.Y."/>
            <person name="Deshpande S."/>
            <person name="Douglass A.P."/>
            <person name="Hanson S.J."/>
            <person name="Klenk H.-P."/>
            <person name="Labutti K."/>
            <person name="Lapidus A."/>
            <person name="Lindquist E."/>
            <person name="Lipzen A."/>
            <person name="Meier-Kolthoff J.P."/>
            <person name="Ohm R.A."/>
            <person name="Otillar R.P."/>
            <person name="Pangilinan J."/>
            <person name="Peng Y."/>
            <person name="Rokas A."/>
            <person name="Rosa C.A."/>
            <person name="Scheuner C."/>
            <person name="Sibirny A.A."/>
            <person name="Slot J.C."/>
            <person name="Stielow J.B."/>
            <person name="Sun H."/>
            <person name="Kurtzman C.P."/>
            <person name="Blackwell M."/>
            <person name="Grigoriev I.V."/>
            <person name="Jeffries T.W."/>
        </authorList>
    </citation>
    <scope>NUCLEOTIDE SEQUENCE [LARGE SCALE GENOMIC DNA]</scope>
    <source>
        <strain evidence="8">NRRL Y-12698</strain>
    </source>
</reference>
<dbReference type="Gene3D" id="3.30.160.20">
    <property type="match status" value="1"/>
</dbReference>
<dbReference type="RefSeq" id="XP_018984650.1">
    <property type="nucleotide sequence ID" value="XM_019128978.1"/>
</dbReference>
<name>A0A1E3QQH4_9ASCO</name>
<dbReference type="InterPro" id="IPR045853">
    <property type="entry name" value="Pep_chain_release_fac_I_sf"/>
</dbReference>
<evidence type="ECO:0000256" key="5">
    <source>
        <dbReference type="SAM" id="MobiDB-lite"/>
    </source>
</evidence>
<evidence type="ECO:0000256" key="4">
    <source>
        <dbReference type="ARBA" id="ARBA00023128"/>
    </source>
</evidence>
<dbReference type="EMBL" id="KV454432">
    <property type="protein sequence ID" value="ODQ79322.1"/>
    <property type="molecule type" value="Genomic_DNA"/>
</dbReference>
<keyword evidence="8" id="KW-1185">Reference proteome</keyword>
<dbReference type="GO" id="GO:0005739">
    <property type="term" value="C:mitochondrion"/>
    <property type="evidence" value="ECO:0007669"/>
    <property type="project" value="UniProtKB-SubCell"/>
</dbReference>
<dbReference type="Proteomes" id="UP000094336">
    <property type="component" value="Unassembled WGS sequence"/>
</dbReference>
<dbReference type="OrthoDB" id="277888at2759"/>
<dbReference type="SUPFAM" id="SSF75620">
    <property type="entry name" value="Release factor"/>
    <property type="match status" value="1"/>
</dbReference>
<dbReference type="GeneID" id="30146831"/>
<feature type="compositionally biased region" description="Basic residues" evidence="5">
    <location>
        <begin position="115"/>
        <end position="127"/>
    </location>
</feature>
<proteinExistence type="inferred from homology"/>
<organism evidence="7 8">
    <name type="scientific">Babjeviella inositovora NRRL Y-12698</name>
    <dbReference type="NCBI Taxonomy" id="984486"/>
    <lineage>
        <taxon>Eukaryota</taxon>
        <taxon>Fungi</taxon>
        <taxon>Dikarya</taxon>
        <taxon>Ascomycota</taxon>
        <taxon>Saccharomycotina</taxon>
        <taxon>Pichiomycetes</taxon>
        <taxon>Serinales incertae sedis</taxon>
        <taxon>Babjeviella</taxon>
    </lineage>
</organism>